<feature type="signal peptide" evidence="1">
    <location>
        <begin position="1"/>
        <end position="18"/>
    </location>
</feature>
<feature type="chain" id="PRO_5020041390" description="Secreted protein" evidence="1">
    <location>
        <begin position="19"/>
        <end position="99"/>
    </location>
</feature>
<evidence type="ECO:0008006" key="4">
    <source>
        <dbReference type="Google" id="ProtNLM"/>
    </source>
</evidence>
<dbReference type="EMBL" id="BGZK01002256">
    <property type="protein sequence ID" value="GBP92265.1"/>
    <property type="molecule type" value="Genomic_DNA"/>
</dbReference>
<evidence type="ECO:0000256" key="1">
    <source>
        <dbReference type="SAM" id="SignalP"/>
    </source>
</evidence>
<reference evidence="2 3" key="1">
    <citation type="journal article" date="2019" name="Commun. Biol.">
        <title>The bagworm genome reveals a unique fibroin gene that provides high tensile strength.</title>
        <authorList>
            <person name="Kono N."/>
            <person name="Nakamura H."/>
            <person name="Ohtoshi R."/>
            <person name="Tomita M."/>
            <person name="Numata K."/>
            <person name="Arakawa K."/>
        </authorList>
    </citation>
    <scope>NUCLEOTIDE SEQUENCE [LARGE SCALE GENOMIC DNA]</scope>
</reference>
<sequence>MRSRVIRMRLLSVVTARAQLVNHPSCLMIDDATRPCWTVGSSEKNYGTSIEIASYRIKCHATRHRVATAFLARRCDVKVRPPAVASVGLVTKQNDGGDT</sequence>
<keyword evidence="1" id="KW-0732">Signal</keyword>
<comment type="caution">
    <text evidence="2">The sequence shown here is derived from an EMBL/GenBank/DDBJ whole genome shotgun (WGS) entry which is preliminary data.</text>
</comment>
<proteinExistence type="predicted"/>
<accession>A0A4C1ZZZ6</accession>
<gene>
    <name evidence="2" type="ORF">EVAR_64054_1</name>
</gene>
<keyword evidence="3" id="KW-1185">Reference proteome</keyword>
<name>A0A4C1ZZZ6_EUMVA</name>
<evidence type="ECO:0000313" key="2">
    <source>
        <dbReference type="EMBL" id="GBP92265.1"/>
    </source>
</evidence>
<dbReference type="AlphaFoldDB" id="A0A4C1ZZZ6"/>
<protein>
    <recommendedName>
        <fullName evidence="4">Secreted protein</fullName>
    </recommendedName>
</protein>
<evidence type="ECO:0000313" key="3">
    <source>
        <dbReference type="Proteomes" id="UP000299102"/>
    </source>
</evidence>
<organism evidence="2 3">
    <name type="scientific">Eumeta variegata</name>
    <name type="common">Bagworm moth</name>
    <name type="synonym">Eumeta japonica</name>
    <dbReference type="NCBI Taxonomy" id="151549"/>
    <lineage>
        <taxon>Eukaryota</taxon>
        <taxon>Metazoa</taxon>
        <taxon>Ecdysozoa</taxon>
        <taxon>Arthropoda</taxon>
        <taxon>Hexapoda</taxon>
        <taxon>Insecta</taxon>
        <taxon>Pterygota</taxon>
        <taxon>Neoptera</taxon>
        <taxon>Endopterygota</taxon>
        <taxon>Lepidoptera</taxon>
        <taxon>Glossata</taxon>
        <taxon>Ditrysia</taxon>
        <taxon>Tineoidea</taxon>
        <taxon>Psychidae</taxon>
        <taxon>Oiketicinae</taxon>
        <taxon>Eumeta</taxon>
    </lineage>
</organism>
<dbReference type="Proteomes" id="UP000299102">
    <property type="component" value="Unassembled WGS sequence"/>
</dbReference>